<comment type="caution">
    <text evidence="9">The sequence shown here is derived from an EMBL/GenBank/DDBJ whole genome shotgun (WGS) entry which is preliminary data.</text>
</comment>
<evidence type="ECO:0000256" key="6">
    <source>
        <dbReference type="SAM" id="MobiDB-lite"/>
    </source>
</evidence>
<feature type="transmembrane region" description="Helical" evidence="7">
    <location>
        <begin position="162"/>
        <end position="181"/>
    </location>
</feature>
<dbReference type="Pfam" id="PF20684">
    <property type="entry name" value="Fung_rhodopsin"/>
    <property type="match status" value="1"/>
</dbReference>
<dbReference type="AlphaFoldDB" id="A0A8H5GAP6"/>
<evidence type="ECO:0000256" key="3">
    <source>
        <dbReference type="ARBA" id="ARBA00022989"/>
    </source>
</evidence>
<feature type="domain" description="Rhodopsin" evidence="8">
    <location>
        <begin position="30"/>
        <end position="244"/>
    </location>
</feature>
<name>A0A8H5GAP6_9AGAR</name>
<accession>A0A8H5GAP6</accession>
<feature type="compositionally biased region" description="Basic and acidic residues" evidence="6">
    <location>
        <begin position="378"/>
        <end position="389"/>
    </location>
</feature>
<feature type="transmembrane region" description="Helical" evidence="7">
    <location>
        <begin position="12"/>
        <end position="33"/>
    </location>
</feature>
<proteinExistence type="inferred from homology"/>
<evidence type="ECO:0000256" key="5">
    <source>
        <dbReference type="ARBA" id="ARBA00038359"/>
    </source>
</evidence>
<evidence type="ECO:0000256" key="2">
    <source>
        <dbReference type="ARBA" id="ARBA00022692"/>
    </source>
</evidence>
<gene>
    <name evidence="9" type="ORF">D9758_006127</name>
</gene>
<protein>
    <recommendedName>
        <fullName evidence="8">Rhodopsin domain-containing protein</fullName>
    </recommendedName>
</protein>
<evidence type="ECO:0000313" key="10">
    <source>
        <dbReference type="Proteomes" id="UP000559256"/>
    </source>
</evidence>
<reference evidence="9 10" key="1">
    <citation type="journal article" date="2020" name="ISME J.">
        <title>Uncovering the hidden diversity of litter-decomposition mechanisms in mushroom-forming fungi.</title>
        <authorList>
            <person name="Floudas D."/>
            <person name="Bentzer J."/>
            <person name="Ahren D."/>
            <person name="Johansson T."/>
            <person name="Persson P."/>
            <person name="Tunlid A."/>
        </authorList>
    </citation>
    <scope>NUCLEOTIDE SEQUENCE [LARGE SCALE GENOMIC DNA]</scope>
    <source>
        <strain evidence="9 10">CBS 291.85</strain>
    </source>
</reference>
<feature type="transmembrane region" description="Helical" evidence="7">
    <location>
        <begin position="86"/>
        <end position="107"/>
    </location>
</feature>
<dbReference type="InterPro" id="IPR049326">
    <property type="entry name" value="Rhodopsin_dom_fungi"/>
</dbReference>
<dbReference type="PANTHER" id="PTHR33048">
    <property type="entry name" value="PTH11-LIKE INTEGRAL MEMBRANE PROTEIN (AFU_ORTHOLOGUE AFUA_5G11245)"/>
    <property type="match status" value="1"/>
</dbReference>
<feature type="transmembrane region" description="Helical" evidence="7">
    <location>
        <begin position="45"/>
        <end position="66"/>
    </location>
</feature>
<dbReference type="EMBL" id="JAACJM010000040">
    <property type="protein sequence ID" value="KAF5361424.1"/>
    <property type="molecule type" value="Genomic_DNA"/>
</dbReference>
<organism evidence="9 10">
    <name type="scientific">Tetrapyrgos nigripes</name>
    <dbReference type="NCBI Taxonomy" id="182062"/>
    <lineage>
        <taxon>Eukaryota</taxon>
        <taxon>Fungi</taxon>
        <taxon>Dikarya</taxon>
        <taxon>Basidiomycota</taxon>
        <taxon>Agaricomycotina</taxon>
        <taxon>Agaricomycetes</taxon>
        <taxon>Agaricomycetidae</taxon>
        <taxon>Agaricales</taxon>
        <taxon>Marasmiineae</taxon>
        <taxon>Marasmiaceae</taxon>
        <taxon>Tetrapyrgos</taxon>
    </lineage>
</organism>
<feature type="transmembrane region" description="Helical" evidence="7">
    <location>
        <begin position="114"/>
        <end position="135"/>
    </location>
</feature>
<sequence>MVALPIPSAVEIRVASFIGIPIAICAALFRIYLRVSSKKFWWDDFFALMSMTGIAFLWTGIIIFTSPPENYSSKIKVFGYYLVDNGFYATIWPARISILFTVIRLTYPGRFRQILKITVGLFLLTWALLDAQMWITCETERGWKNKFVEQCMLGKKVAAAQLATDCIADSGLIIISIYLFSSLTSKRYRSLKIRLICIFSSTIFTTAASLVHAYAIWYNLGYLEFMFAVIEMVVSLVVVNLTVLTSWLLRLNDDSESDQPSGPSDHINSFHMAKGDLNNIRVRGRTRRISVLQELSLVIADMHRQIGSDAVHSRSANSSLDGSRPTIPEVVTLRSSNTENVLPSIKPFDEDLENGRLTGSIPWLGLESEQDQDCEAEEKEKAEEKAGEV</sequence>
<evidence type="ECO:0000313" key="9">
    <source>
        <dbReference type="EMBL" id="KAF5361424.1"/>
    </source>
</evidence>
<dbReference type="Proteomes" id="UP000559256">
    <property type="component" value="Unassembled WGS sequence"/>
</dbReference>
<evidence type="ECO:0000256" key="7">
    <source>
        <dbReference type="SAM" id="Phobius"/>
    </source>
</evidence>
<dbReference type="InterPro" id="IPR052337">
    <property type="entry name" value="SAT4-like"/>
</dbReference>
<evidence type="ECO:0000256" key="4">
    <source>
        <dbReference type="ARBA" id="ARBA00023136"/>
    </source>
</evidence>
<feature type="region of interest" description="Disordered" evidence="6">
    <location>
        <begin position="363"/>
        <end position="389"/>
    </location>
</feature>
<keyword evidence="10" id="KW-1185">Reference proteome</keyword>
<comment type="similarity">
    <text evidence="5">Belongs to the SAT4 family.</text>
</comment>
<feature type="compositionally biased region" description="Acidic residues" evidence="6">
    <location>
        <begin position="368"/>
        <end position="377"/>
    </location>
</feature>
<evidence type="ECO:0000259" key="8">
    <source>
        <dbReference type="Pfam" id="PF20684"/>
    </source>
</evidence>
<keyword evidence="2 7" id="KW-0812">Transmembrane</keyword>
<dbReference type="PANTHER" id="PTHR33048:SF47">
    <property type="entry name" value="INTEGRAL MEMBRANE PROTEIN-RELATED"/>
    <property type="match status" value="1"/>
</dbReference>
<dbReference type="GO" id="GO:0016020">
    <property type="term" value="C:membrane"/>
    <property type="evidence" value="ECO:0007669"/>
    <property type="project" value="UniProtKB-SubCell"/>
</dbReference>
<evidence type="ECO:0000256" key="1">
    <source>
        <dbReference type="ARBA" id="ARBA00004141"/>
    </source>
</evidence>
<keyword evidence="4 7" id="KW-0472">Membrane</keyword>
<comment type="subcellular location">
    <subcellularLocation>
        <location evidence="1">Membrane</location>
        <topology evidence="1">Multi-pass membrane protein</topology>
    </subcellularLocation>
</comment>
<feature type="transmembrane region" description="Helical" evidence="7">
    <location>
        <begin position="193"/>
        <end position="219"/>
    </location>
</feature>
<keyword evidence="3 7" id="KW-1133">Transmembrane helix</keyword>
<dbReference type="OrthoDB" id="444631at2759"/>
<feature type="transmembrane region" description="Helical" evidence="7">
    <location>
        <begin position="225"/>
        <end position="249"/>
    </location>
</feature>